<dbReference type="EMBL" id="JBJUIK010000007">
    <property type="protein sequence ID" value="KAL3522692.1"/>
    <property type="molecule type" value="Genomic_DNA"/>
</dbReference>
<dbReference type="Proteomes" id="UP001630127">
    <property type="component" value="Unassembled WGS sequence"/>
</dbReference>
<dbReference type="AlphaFoldDB" id="A0ABD2ZWZ9"/>
<reference evidence="2 3" key="1">
    <citation type="submission" date="2024-11" db="EMBL/GenBank/DDBJ databases">
        <title>A near-complete genome assembly of Cinchona calisaya.</title>
        <authorList>
            <person name="Lian D.C."/>
            <person name="Zhao X.W."/>
            <person name="Wei L."/>
        </authorList>
    </citation>
    <scope>NUCLEOTIDE SEQUENCE [LARGE SCALE GENOMIC DNA]</scope>
    <source>
        <tissue evidence="2">Nenye</tissue>
    </source>
</reference>
<name>A0ABD2ZWZ9_9GENT</name>
<feature type="region of interest" description="Disordered" evidence="1">
    <location>
        <begin position="26"/>
        <end position="81"/>
    </location>
</feature>
<accession>A0ABD2ZWZ9</accession>
<comment type="caution">
    <text evidence="2">The sequence shown here is derived from an EMBL/GenBank/DDBJ whole genome shotgun (WGS) entry which is preliminary data.</text>
</comment>
<evidence type="ECO:0000313" key="2">
    <source>
        <dbReference type="EMBL" id="KAL3522692.1"/>
    </source>
</evidence>
<gene>
    <name evidence="2" type="ORF">ACH5RR_015526</name>
</gene>
<evidence type="ECO:0000256" key="1">
    <source>
        <dbReference type="SAM" id="MobiDB-lite"/>
    </source>
</evidence>
<keyword evidence="3" id="KW-1185">Reference proteome</keyword>
<organism evidence="2 3">
    <name type="scientific">Cinchona calisaya</name>
    <dbReference type="NCBI Taxonomy" id="153742"/>
    <lineage>
        <taxon>Eukaryota</taxon>
        <taxon>Viridiplantae</taxon>
        <taxon>Streptophyta</taxon>
        <taxon>Embryophyta</taxon>
        <taxon>Tracheophyta</taxon>
        <taxon>Spermatophyta</taxon>
        <taxon>Magnoliopsida</taxon>
        <taxon>eudicotyledons</taxon>
        <taxon>Gunneridae</taxon>
        <taxon>Pentapetalae</taxon>
        <taxon>asterids</taxon>
        <taxon>lamiids</taxon>
        <taxon>Gentianales</taxon>
        <taxon>Rubiaceae</taxon>
        <taxon>Cinchonoideae</taxon>
        <taxon>Cinchoneae</taxon>
        <taxon>Cinchona</taxon>
    </lineage>
</organism>
<evidence type="ECO:0000313" key="3">
    <source>
        <dbReference type="Proteomes" id="UP001630127"/>
    </source>
</evidence>
<protein>
    <submittedName>
        <fullName evidence="2">Uncharacterized protein</fullName>
    </submittedName>
</protein>
<sequence>MNYHMTKQEHTLAELLKMLTLAQKETNGRGKETSLIPSTSKAKKFKPKKSNNKKRKVLDTKPSGSESKKDKKNRRATLDKENCFHYNKMKSEVEGSSKGRKFIELVIRKMLLL</sequence>
<feature type="compositionally biased region" description="Basic residues" evidence="1">
    <location>
        <begin position="41"/>
        <end position="56"/>
    </location>
</feature>
<proteinExistence type="predicted"/>